<dbReference type="Pfam" id="PF00892">
    <property type="entry name" value="EamA"/>
    <property type="match status" value="1"/>
</dbReference>
<feature type="transmembrane region" description="Helical" evidence="1">
    <location>
        <begin position="132"/>
        <end position="149"/>
    </location>
</feature>
<evidence type="ECO:0000313" key="3">
    <source>
        <dbReference type="EMBL" id="SEM78685.1"/>
    </source>
</evidence>
<feature type="domain" description="EamA" evidence="2">
    <location>
        <begin position="16"/>
        <end position="147"/>
    </location>
</feature>
<feature type="transmembrane region" description="Helical" evidence="1">
    <location>
        <begin position="104"/>
        <end position="125"/>
    </location>
</feature>
<keyword evidence="1" id="KW-1133">Transmembrane helix</keyword>
<dbReference type="GO" id="GO:0016020">
    <property type="term" value="C:membrane"/>
    <property type="evidence" value="ECO:0007669"/>
    <property type="project" value="InterPro"/>
</dbReference>
<dbReference type="InterPro" id="IPR037185">
    <property type="entry name" value="EmrE-like"/>
</dbReference>
<keyword evidence="1" id="KW-0812">Transmembrane</keyword>
<dbReference type="PANTHER" id="PTHR22911">
    <property type="entry name" value="ACYL-MALONYL CONDENSING ENZYME-RELATED"/>
    <property type="match status" value="1"/>
</dbReference>
<dbReference type="Proteomes" id="UP000198761">
    <property type="component" value="Unassembled WGS sequence"/>
</dbReference>
<feature type="transmembrane region" description="Helical" evidence="1">
    <location>
        <begin position="47"/>
        <end position="67"/>
    </location>
</feature>
<feature type="transmembrane region" description="Helical" evidence="1">
    <location>
        <begin position="220"/>
        <end position="238"/>
    </location>
</feature>
<feature type="transmembrane region" description="Helical" evidence="1">
    <location>
        <begin position="155"/>
        <end position="175"/>
    </location>
</feature>
<feature type="transmembrane region" description="Helical" evidence="1">
    <location>
        <begin position="79"/>
        <end position="98"/>
    </location>
</feature>
<dbReference type="RefSeq" id="WP_175482020.1">
    <property type="nucleotide sequence ID" value="NZ_FOCE01000002.1"/>
</dbReference>
<keyword evidence="4" id="KW-1185">Reference proteome</keyword>
<dbReference type="InterPro" id="IPR000620">
    <property type="entry name" value="EamA_dom"/>
</dbReference>
<evidence type="ECO:0000313" key="4">
    <source>
        <dbReference type="Proteomes" id="UP000198761"/>
    </source>
</evidence>
<dbReference type="STRING" id="933059.SAMN04488103_10275"/>
<proteinExistence type="predicted"/>
<sequence>MTAVSGAVPLQRAALLGAGLTLLNTLVSVSADAIAKDLIASYAAPQLMAVAGAIAVGLGLLAAAMGQQARVLHTGAPRLLALRSALGAVSTTCFFYALRYLPFAEVFVFIAIMPIFGALLSGLFLNERISRAVWLALAVGLLGMVYLLPGGLATIGLGHWIGLAASATGAGSIVLSRRICRSHTHSMAQVFYAQLACLILGLALAPLVWQPMAAADLGLIALYTLFLIATRWLMVVIVRLLPAYVVLQLANVQFIWMVILGQSLFGEVTGAHVWLGSALVIGSGIWLVNAQRAAAR</sequence>
<dbReference type="SUPFAM" id="SSF103481">
    <property type="entry name" value="Multidrug resistance efflux transporter EmrE"/>
    <property type="match status" value="2"/>
</dbReference>
<gene>
    <name evidence="3" type="ORF">SAMN04488103_10275</name>
</gene>
<dbReference type="AlphaFoldDB" id="A0A1H8B6V7"/>
<feature type="transmembrane region" description="Helical" evidence="1">
    <location>
        <begin position="271"/>
        <end position="290"/>
    </location>
</feature>
<feature type="transmembrane region" description="Helical" evidence="1">
    <location>
        <begin position="245"/>
        <end position="265"/>
    </location>
</feature>
<accession>A0A1H8B6V7</accession>
<organism evidence="3 4">
    <name type="scientific">Gemmobacter aquatilis</name>
    <dbReference type="NCBI Taxonomy" id="933059"/>
    <lineage>
        <taxon>Bacteria</taxon>
        <taxon>Pseudomonadati</taxon>
        <taxon>Pseudomonadota</taxon>
        <taxon>Alphaproteobacteria</taxon>
        <taxon>Rhodobacterales</taxon>
        <taxon>Paracoccaceae</taxon>
        <taxon>Gemmobacter</taxon>
    </lineage>
</organism>
<dbReference type="EMBL" id="FOCE01000002">
    <property type="protein sequence ID" value="SEM78685.1"/>
    <property type="molecule type" value="Genomic_DNA"/>
</dbReference>
<dbReference type="PANTHER" id="PTHR22911:SF135">
    <property type="entry name" value="BLR4310 PROTEIN"/>
    <property type="match status" value="1"/>
</dbReference>
<evidence type="ECO:0000256" key="1">
    <source>
        <dbReference type="SAM" id="Phobius"/>
    </source>
</evidence>
<feature type="transmembrane region" description="Helical" evidence="1">
    <location>
        <begin position="187"/>
        <end position="208"/>
    </location>
</feature>
<evidence type="ECO:0000259" key="2">
    <source>
        <dbReference type="Pfam" id="PF00892"/>
    </source>
</evidence>
<reference evidence="3 4" key="1">
    <citation type="submission" date="2016-10" db="EMBL/GenBank/DDBJ databases">
        <authorList>
            <person name="de Groot N.N."/>
        </authorList>
    </citation>
    <scope>NUCLEOTIDE SEQUENCE [LARGE SCALE GENOMIC DNA]</scope>
    <source>
        <strain evidence="3 4">DSM 3857</strain>
    </source>
</reference>
<name>A0A1H8B6V7_9RHOB</name>
<protein>
    <submittedName>
        <fullName evidence="3">EamA-like transporter family protein</fullName>
    </submittedName>
</protein>
<keyword evidence="1" id="KW-0472">Membrane</keyword>